<evidence type="ECO:0000313" key="3">
    <source>
        <dbReference type="Proteomes" id="UP001595764"/>
    </source>
</evidence>
<proteinExistence type="predicted"/>
<dbReference type="EMBL" id="JBHRWI010000015">
    <property type="protein sequence ID" value="MFC3510817.1"/>
    <property type="molecule type" value="Genomic_DNA"/>
</dbReference>
<feature type="compositionally biased region" description="Basic and acidic residues" evidence="1">
    <location>
        <begin position="1"/>
        <end position="14"/>
    </location>
</feature>
<comment type="caution">
    <text evidence="2">The sequence shown here is derived from an EMBL/GenBank/DDBJ whole genome shotgun (WGS) entry which is preliminary data.</text>
</comment>
<name>A0ABV7QDL7_9PSEU</name>
<reference evidence="3" key="1">
    <citation type="journal article" date="2019" name="Int. J. Syst. Evol. Microbiol.">
        <title>The Global Catalogue of Microorganisms (GCM) 10K type strain sequencing project: providing services to taxonomists for standard genome sequencing and annotation.</title>
        <authorList>
            <consortium name="The Broad Institute Genomics Platform"/>
            <consortium name="The Broad Institute Genome Sequencing Center for Infectious Disease"/>
            <person name="Wu L."/>
            <person name="Ma J."/>
        </authorList>
    </citation>
    <scope>NUCLEOTIDE SEQUENCE [LARGE SCALE GENOMIC DNA]</scope>
    <source>
        <strain evidence="3">CGMCC 4.7682</strain>
    </source>
</reference>
<protein>
    <submittedName>
        <fullName evidence="2">Uncharacterized protein</fullName>
    </submittedName>
</protein>
<feature type="compositionally biased region" description="Polar residues" evidence="1">
    <location>
        <begin position="22"/>
        <end position="34"/>
    </location>
</feature>
<dbReference type="Gene3D" id="2.60.120.10">
    <property type="entry name" value="Jelly Rolls"/>
    <property type="match status" value="1"/>
</dbReference>
<sequence length="74" mass="7775">MRETEPKMIDERNTAHPARSSCGPSTAVSGSPPQRSAEETVDLRPGGLVHLPPSMPRAVEAVADSRLSLTLPAG</sequence>
<accession>A0ABV7QDL7</accession>
<dbReference type="InterPro" id="IPR014710">
    <property type="entry name" value="RmlC-like_jellyroll"/>
</dbReference>
<dbReference type="Proteomes" id="UP001595764">
    <property type="component" value="Unassembled WGS sequence"/>
</dbReference>
<gene>
    <name evidence="2" type="ORF">ACFORO_11635</name>
</gene>
<keyword evidence="3" id="KW-1185">Reference proteome</keyword>
<feature type="region of interest" description="Disordered" evidence="1">
    <location>
        <begin position="1"/>
        <end position="53"/>
    </location>
</feature>
<organism evidence="2 3">
    <name type="scientific">Amycolatopsis halotolerans</name>
    <dbReference type="NCBI Taxonomy" id="330083"/>
    <lineage>
        <taxon>Bacteria</taxon>
        <taxon>Bacillati</taxon>
        <taxon>Actinomycetota</taxon>
        <taxon>Actinomycetes</taxon>
        <taxon>Pseudonocardiales</taxon>
        <taxon>Pseudonocardiaceae</taxon>
        <taxon>Amycolatopsis</taxon>
    </lineage>
</organism>
<evidence type="ECO:0000313" key="2">
    <source>
        <dbReference type="EMBL" id="MFC3510817.1"/>
    </source>
</evidence>
<evidence type="ECO:0000256" key="1">
    <source>
        <dbReference type="SAM" id="MobiDB-lite"/>
    </source>
</evidence>
<dbReference type="RefSeq" id="WP_377868477.1">
    <property type="nucleotide sequence ID" value="NZ_JBHMAY010000007.1"/>
</dbReference>